<dbReference type="PANTHER" id="PTHR22770:SF13">
    <property type="entry name" value="RING-TYPE DOMAIN-CONTAINING PROTEIN"/>
    <property type="match status" value="1"/>
</dbReference>
<evidence type="ECO:0000256" key="3">
    <source>
        <dbReference type="ARBA" id="ARBA00022723"/>
    </source>
</evidence>
<dbReference type="InterPro" id="IPR044066">
    <property type="entry name" value="TRIAD_supradom"/>
</dbReference>
<keyword evidence="5 8" id="KW-0863">Zinc-finger</keyword>
<dbReference type="Pfam" id="PF01485">
    <property type="entry name" value="IBR"/>
    <property type="match status" value="1"/>
</dbReference>
<dbReference type="Pfam" id="PF22191">
    <property type="entry name" value="IBR_1"/>
    <property type="match status" value="1"/>
</dbReference>
<dbReference type="GO" id="GO:0004842">
    <property type="term" value="F:ubiquitin-protein transferase activity"/>
    <property type="evidence" value="ECO:0007669"/>
    <property type="project" value="TreeGrafter"/>
</dbReference>
<keyword evidence="13" id="KW-1185">Reference proteome</keyword>
<dbReference type="Gene3D" id="3.30.40.10">
    <property type="entry name" value="Zinc/RING finger domain, C3HC4 (zinc finger)"/>
    <property type="match status" value="1"/>
</dbReference>
<keyword evidence="4" id="KW-0677">Repeat</keyword>
<dbReference type="Gene3D" id="1.20.120.1750">
    <property type="match status" value="1"/>
</dbReference>
<keyword evidence="7" id="KW-0862">Zinc</keyword>
<protein>
    <recommendedName>
        <fullName evidence="14">RBR-type E3 ubiquitin transferase</fullName>
    </recommendedName>
</protein>
<dbReference type="InterPro" id="IPR002867">
    <property type="entry name" value="IBR_dom"/>
</dbReference>
<organism evidence="12 13">
    <name type="scientific">Ephemerocybe angulata</name>
    <dbReference type="NCBI Taxonomy" id="980116"/>
    <lineage>
        <taxon>Eukaryota</taxon>
        <taxon>Fungi</taxon>
        <taxon>Dikarya</taxon>
        <taxon>Basidiomycota</taxon>
        <taxon>Agaricomycotina</taxon>
        <taxon>Agaricomycetes</taxon>
        <taxon>Agaricomycetidae</taxon>
        <taxon>Agaricales</taxon>
        <taxon>Agaricineae</taxon>
        <taxon>Psathyrellaceae</taxon>
        <taxon>Ephemerocybe</taxon>
    </lineage>
</organism>
<evidence type="ECO:0000256" key="2">
    <source>
        <dbReference type="ARBA" id="ARBA00022679"/>
    </source>
</evidence>
<dbReference type="Proteomes" id="UP000521943">
    <property type="component" value="Unassembled WGS sequence"/>
</dbReference>
<dbReference type="InterPro" id="IPR051628">
    <property type="entry name" value="LUBAC_E3_Ligases"/>
</dbReference>
<dbReference type="Pfam" id="PF13923">
    <property type="entry name" value="zf-C3HC4_2"/>
    <property type="match status" value="1"/>
</dbReference>
<dbReference type="SUPFAM" id="SSF57850">
    <property type="entry name" value="RING/U-box"/>
    <property type="match status" value="3"/>
</dbReference>
<evidence type="ECO:0008006" key="14">
    <source>
        <dbReference type="Google" id="ProtNLM"/>
    </source>
</evidence>
<evidence type="ECO:0000256" key="7">
    <source>
        <dbReference type="ARBA" id="ARBA00022833"/>
    </source>
</evidence>
<dbReference type="PROSITE" id="PS00518">
    <property type="entry name" value="ZF_RING_1"/>
    <property type="match status" value="1"/>
</dbReference>
<evidence type="ECO:0000259" key="10">
    <source>
        <dbReference type="PROSITE" id="PS50089"/>
    </source>
</evidence>
<reference evidence="12 13" key="1">
    <citation type="submission" date="2020-07" db="EMBL/GenBank/DDBJ databases">
        <title>Comparative genomics of pyrophilous fungi reveals a link between fire events and developmental genes.</title>
        <authorList>
            <consortium name="DOE Joint Genome Institute"/>
            <person name="Steindorff A.S."/>
            <person name="Carver A."/>
            <person name="Calhoun S."/>
            <person name="Stillman K."/>
            <person name="Liu H."/>
            <person name="Lipzen A."/>
            <person name="Pangilinan J."/>
            <person name="Labutti K."/>
            <person name="Bruns T.D."/>
            <person name="Grigoriev I.V."/>
        </authorList>
    </citation>
    <scope>NUCLEOTIDE SEQUENCE [LARGE SCALE GENOMIC DNA]</scope>
    <source>
        <strain evidence="12 13">CBS 144469</strain>
    </source>
</reference>
<feature type="region of interest" description="Disordered" evidence="9">
    <location>
        <begin position="1"/>
        <end position="42"/>
    </location>
</feature>
<dbReference type="PROSITE" id="PS50089">
    <property type="entry name" value="ZF_RING_2"/>
    <property type="match status" value="1"/>
</dbReference>
<evidence type="ECO:0000256" key="9">
    <source>
        <dbReference type="SAM" id="MobiDB-lite"/>
    </source>
</evidence>
<accession>A0A8H6I8F7</accession>
<keyword evidence="6" id="KW-0833">Ubl conjugation pathway</keyword>
<comment type="pathway">
    <text evidence="1">Protein modification; protein ubiquitination.</text>
</comment>
<dbReference type="OrthoDB" id="1431934at2759"/>
<name>A0A8H6I8F7_9AGAR</name>
<feature type="domain" description="RING-type" evidence="10">
    <location>
        <begin position="507"/>
        <end position="546"/>
    </location>
</feature>
<dbReference type="GO" id="GO:0043130">
    <property type="term" value="F:ubiquitin binding"/>
    <property type="evidence" value="ECO:0007669"/>
    <property type="project" value="TreeGrafter"/>
</dbReference>
<dbReference type="EMBL" id="JACGCI010000011">
    <property type="protein sequence ID" value="KAF6760855.1"/>
    <property type="molecule type" value="Genomic_DNA"/>
</dbReference>
<feature type="domain" description="RING-type" evidence="11">
    <location>
        <begin position="503"/>
        <end position="714"/>
    </location>
</feature>
<dbReference type="PROSITE" id="PS51873">
    <property type="entry name" value="TRIAD"/>
    <property type="match status" value="1"/>
</dbReference>
<evidence type="ECO:0000259" key="11">
    <source>
        <dbReference type="PROSITE" id="PS51873"/>
    </source>
</evidence>
<evidence type="ECO:0000313" key="13">
    <source>
        <dbReference type="Proteomes" id="UP000521943"/>
    </source>
</evidence>
<dbReference type="AlphaFoldDB" id="A0A8H6I8F7"/>
<dbReference type="SMART" id="SM00647">
    <property type="entry name" value="IBR"/>
    <property type="match status" value="2"/>
</dbReference>
<evidence type="ECO:0000313" key="12">
    <source>
        <dbReference type="EMBL" id="KAF6760855.1"/>
    </source>
</evidence>
<dbReference type="GO" id="GO:0043161">
    <property type="term" value="P:proteasome-mediated ubiquitin-dependent protein catabolic process"/>
    <property type="evidence" value="ECO:0007669"/>
    <property type="project" value="TreeGrafter"/>
</dbReference>
<keyword evidence="3" id="KW-0479">Metal-binding</keyword>
<dbReference type="GO" id="GO:0000151">
    <property type="term" value="C:ubiquitin ligase complex"/>
    <property type="evidence" value="ECO:0007669"/>
    <property type="project" value="TreeGrafter"/>
</dbReference>
<comment type="caution">
    <text evidence="12">The sequence shown here is derived from an EMBL/GenBank/DDBJ whole genome shotgun (WGS) entry which is preliminary data.</text>
</comment>
<dbReference type="InterPro" id="IPR017907">
    <property type="entry name" value="Znf_RING_CS"/>
</dbReference>
<dbReference type="InterPro" id="IPR001841">
    <property type="entry name" value="Znf_RING"/>
</dbReference>
<proteinExistence type="predicted"/>
<dbReference type="CDD" id="cd20335">
    <property type="entry name" value="BRcat_RBR"/>
    <property type="match status" value="1"/>
</dbReference>
<evidence type="ECO:0000256" key="5">
    <source>
        <dbReference type="ARBA" id="ARBA00022771"/>
    </source>
</evidence>
<dbReference type="InterPro" id="IPR013083">
    <property type="entry name" value="Znf_RING/FYVE/PHD"/>
</dbReference>
<gene>
    <name evidence="12" type="ORF">DFP72DRAFT_881585</name>
</gene>
<evidence type="ECO:0000256" key="4">
    <source>
        <dbReference type="ARBA" id="ARBA00022737"/>
    </source>
</evidence>
<evidence type="ECO:0000256" key="1">
    <source>
        <dbReference type="ARBA" id="ARBA00004906"/>
    </source>
</evidence>
<dbReference type="GO" id="GO:0097039">
    <property type="term" value="P:protein linear polyubiquitination"/>
    <property type="evidence" value="ECO:0007669"/>
    <property type="project" value="TreeGrafter"/>
</dbReference>
<sequence>MKRAEEERAEEEPRREKEELAERIRKAEDEPEEYRKERDAQEKRKLDEHLTVQILVQGSNLIKGLRPGGLPLDAAEKEIAGIFLEQGIDSAAFHGTGKVAKVLISRKVAEFRDRTLKFEIKSMSGAGKGAMETRTLTITWWPPSISMVAVYGTCHGRELRGRKINVQMNSKPEGPAARYWVESSLKFGNLDPGTQAGEIVAISGTSNVRQIKSNTYDLEAFTSQLKERLCRDGGQVDSFQMQTLDDGRLLKATVEFASREDLEKVGVAMGGGLSFAFNGQKVKANIPEAHRYGIAIVKRQYEAQKEQWAAMAEDKRGGKAFVKVRERKEGWAQINVHGSDKKEVGLLKVRVEALVRGEQLDASHWHSKFLWSAEGIADAVFERTRIHVYVDRKVLALRIYGAHGHTAVEAKALIREEVIRLNSMEHTIPIPRHLVRPFVDGDALKLLKEALGEDNISLEVTPSIACIRLSGGDDVIKHAQKLVAETVAAPRTRDPTRIEAESDAPSCPVCYDSVTHPDTLVCGHSYCDPCLRHYLTSAASSAIFPLVCMGDGATCNRPISLPVIQRYLTPPKFNLLVDAVFSSHIRSNPQKYKFCTTPDCVQIYSLNSDQKIHQCPACLSETCFLCDKEVHEGMSCEERRILGDPAEQERLNEEWAQSNGAKKCPSCTVLTQKVDGCQHITCSGCQAHWCWVCGRAFDSGTIYPHLNEAHGGFY</sequence>
<evidence type="ECO:0000256" key="8">
    <source>
        <dbReference type="PROSITE-ProRule" id="PRU00175"/>
    </source>
</evidence>
<evidence type="ECO:0000256" key="6">
    <source>
        <dbReference type="ARBA" id="ARBA00022786"/>
    </source>
</evidence>
<keyword evidence="2" id="KW-0808">Transferase</keyword>
<dbReference type="PANTHER" id="PTHR22770">
    <property type="entry name" value="UBIQUITIN CONJUGATING ENZYME 7 INTERACTING PROTEIN-RELATED"/>
    <property type="match status" value="1"/>
</dbReference>
<dbReference type="GO" id="GO:0008270">
    <property type="term" value="F:zinc ion binding"/>
    <property type="evidence" value="ECO:0007669"/>
    <property type="project" value="UniProtKB-KW"/>
</dbReference>